<dbReference type="AlphaFoldDB" id="A0A5K7ZUT1"/>
<dbReference type="GO" id="GO:0005524">
    <property type="term" value="F:ATP binding"/>
    <property type="evidence" value="ECO:0007669"/>
    <property type="project" value="UniProtKB-KW"/>
</dbReference>
<evidence type="ECO:0000259" key="4">
    <source>
        <dbReference type="PROSITE" id="PS50893"/>
    </source>
</evidence>
<dbReference type="InterPro" id="IPR027417">
    <property type="entry name" value="P-loop_NTPase"/>
</dbReference>
<dbReference type="GO" id="GO:0005886">
    <property type="term" value="C:plasma membrane"/>
    <property type="evidence" value="ECO:0007669"/>
    <property type="project" value="TreeGrafter"/>
</dbReference>
<dbReference type="PANTHER" id="PTHR45772">
    <property type="entry name" value="CONSERVED COMPONENT OF ABC TRANSPORTER FOR NATURAL AMINO ACIDS-RELATED"/>
    <property type="match status" value="1"/>
</dbReference>
<dbReference type="SUPFAM" id="SSF52540">
    <property type="entry name" value="P-loop containing nucleoside triphosphate hydrolases"/>
    <property type="match status" value="1"/>
</dbReference>
<name>A0A5K7ZUT1_9BACT</name>
<evidence type="ECO:0000313" key="5">
    <source>
        <dbReference type="EMBL" id="BBO83960.1"/>
    </source>
</evidence>
<sequence length="247" mass="26527">MTSILSVSSVTVKFGGLLALDDVTLEVEKGELLSLIGPNGAGKTTLLKVIIGTVTPVSARLTLGDADITALPTHKRARLGLALTHQIVRPFSNMNVLENVMFAAGHEKVSRTLKALVTLDRKPERTLAMACLERVGIESFAGQEVSSQPLGVIKRMEVARALSQSPRVLLLDEPLAGLNSREAAMLADTIREIANQGITIVMIEHNLSEVLRISDRLHVLDNGRNLAQGAPMEVMKQPDVRAAYLGG</sequence>
<protein>
    <submittedName>
        <fullName evidence="5">ABC transporter ATP-binding protein</fullName>
    </submittedName>
</protein>
<dbReference type="InterPro" id="IPR003439">
    <property type="entry name" value="ABC_transporter-like_ATP-bd"/>
</dbReference>
<dbReference type="InterPro" id="IPR051120">
    <property type="entry name" value="ABC_AA/LPS_Transport"/>
</dbReference>
<dbReference type="GO" id="GO:0016887">
    <property type="term" value="F:ATP hydrolysis activity"/>
    <property type="evidence" value="ECO:0007669"/>
    <property type="project" value="InterPro"/>
</dbReference>
<keyword evidence="2" id="KW-0547">Nucleotide-binding</keyword>
<evidence type="ECO:0000313" key="6">
    <source>
        <dbReference type="Proteomes" id="UP000425960"/>
    </source>
</evidence>
<evidence type="ECO:0000256" key="2">
    <source>
        <dbReference type="ARBA" id="ARBA00022741"/>
    </source>
</evidence>
<dbReference type="PROSITE" id="PS50893">
    <property type="entry name" value="ABC_TRANSPORTER_2"/>
    <property type="match status" value="1"/>
</dbReference>
<organism evidence="5 6">
    <name type="scientific">Desulfosarcina ovata subsp. sediminis</name>
    <dbReference type="NCBI Taxonomy" id="885957"/>
    <lineage>
        <taxon>Bacteria</taxon>
        <taxon>Pseudomonadati</taxon>
        <taxon>Thermodesulfobacteriota</taxon>
        <taxon>Desulfobacteria</taxon>
        <taxon>Desulfobacterales</taxon>
        <taxon>Desulfosarcinaceae</taxon>
        <taxon>Desulfosarcina</taxon>
    </lineage>
</organism>
<proteinExistence type="predicted"/>
<dbReference type="EMBL" id="AP021876">
    <property type="protein sequence ID" value="BBO83960.1"/>
    <property type="molecule type" value="Genomic_DNA"/>
</dbReference>
<accession>A0A5K7ZUT1</accession>
<dbReference type="Pfam" id="PF00005">
    <property type="entry name" value="ABC_tran"/>
    <property type="match status" value="1"/>
</dbReference>
<keyword evidence="3 5" id="KW-0067">ATP-binding</keyword>
<dbReference type="Gene3D" id="3.40.50.300">
    <property type="entry name" value="P-loop containing nucleotide triphosphate hydrolases"/>
    <property type="match status" value="1"/>
</dbReference>
<dbReference type="RefSeq" id="WP_155311498.1">
    <property type="nucleotide sequence ID" value="NZ_AP021876.1"/>
</dbReference>
<dbReference type="SMART" id="SM00382">
    <property type="entry name" value="AAA"/>
    <property type="match status" value="1"/>
</dbReference>
<reference evidence="5 6" key="1">
    <citation type="submission" date="2019-11" db="EMBL/GenBank/DDBJ databases">
        <title>Comparative genomics of hydrocarbon-degrading Desulfosarcina strains.</title>
        <authorList>
            <person name="Watanabe M."/>
            <person name="Kojima H."/>
            <person name="Fukui M."/>
        </authorList>
    </citation>
    <scope>NUCLEOTIDE SEQUENCE [LARGE SCALE GENOMIC DNA]</scope>
    <source>
        <strain evidence="5 6">28bB2T</strain>
    </source>
</reference>
<evidence type="ECO:0000256" key="3">
    <source>
        <dbReference type="ARBA" id="ARBA00022840"/>
    </source>
</evidence>
<evidence type="ECO:0000256" key="1">
    <source>
        <dbReference type="ARBA" id="ARBA00022448"/>
    </source>
</evidence>
<dbReference type="CDD" id="cd03219">
    <property type="entry name" value="ABC_Mj1267_LivG_branched"/>
    <property type="match status" value="1"/>
</dbReference>
<dbReference type="Proteomes" id="UP000425960">
    <property type="component" value="Chromosome"/>
</dbReference>
<gene>
    <name evidence="5" type="primary">livG_2</name>
    <name evidence="5" type="ORF">DSCO28_45260</name>
</gene>
<feature type="domain" description="ABC transporter" evidence="4">
    <location>
        <begin position="5"/>
        <end position="247"/>
    </location>
</feature>
<keyword evidence="1" id="KW-0813">Transport</keyword>
<dbReference type="InterPro" id="IPR003593">
    <property type="entry name" value="AAA+_ATPase"/>
</dbReference>
<dbReference type="KEGG" id="dov:DSCO28_45260"/>